<dbReference type="Proteomes" id="UP000593802">
    <property type="component" value="Chromosome"/>
</dbReference>
<dbReference type="RefSeq" id="WP_200760787.1">
    <property type="nucleotide sequence ID" value="NZ_AP023366.1"/>
</dbReference>
<comment type="subunit">
    <text evidence="1">Homodimer.</text>
</comment>
<evidence type="ECO:0000313" key="4">
    <source>
        <dbReference type="Proteomes" id="UP000593802"/>
    </source>
</evidence>
<keyword evidence="4" id="KW-1185">Reference proteome</keyword>
<dbReference type="PROSITE" id="PS51502">
    <property type="entry name" value="S_R_A_B_BARREL"/>
    <property type="match status" value="1"/>
</dbReference>
<name>A0A7I8D9K0_9BACL</name>
<feature type="domain" description="Stress-response A/B barrel" evidence="2">
    <location>
        <begin position="2"/>
        <end position="95"/>
    </location>
</feature>
<dbReference type="SMART" id="SM00886">
    <property type="entry name" value="Dabb"/>
    <property type="match status" value="1"/>
</dbReference>
<dbReference type="InterPro" id="IPR011008">
    <property type="entry name" value="Dimeric_a/b-barrel"/>
</dbReference>
<sequence>MVEHLVLFKFSETTTNEQKDAIIAQARQLKEAIPGIVDLKCGRNFSDRSKGFEVGLSVRFENRQALEAYGPHPKHQELVAKLREIGMQETIVVDFPIE</sequence>
<dbReference type="EMBL" id="AP023366">
    <property type="protein sequence ID" value="BCJ86828.1"/>
    <property type="molecule type" value="Genomic_DNA"/>
</dbReference>
<dbReference type="InterPro" id="IPR013097">
    <property type="entry name" value="Dabb"/>
</dbReference>
<protein>
    <submittedName>
        <fullName evidence="3">Stress responsive protein</fullName>
    </submittedName>
</protein>
<dbReference type="PANTHER" id="PTHR33178:SF10">
    <property type="entry name" value="STRESS-RESPONSE A_B BARREL DOMAIN-CONTAINING PROTEIN"/>
    <property type="match status" value="1"/>
</dbReference>
<dbReference type="KEGG" id="eff:skT53_18130"/>
<dbReference type="SUPFAM" id="SSF54909">
    <property type="entry name" value="Dimeric alpha+beta barrel"/>
    <property type="match status" value="1"/>
</dbReference>
<dbReference type="Gene3D" id="3.30.70.100">
    <property type="match status" value="1"/>
</dbReference>
<dbReference type="AlphaFoldDB" id="A0A7I8D9K0"/>
<proteinExistence type="predicted"/>
<organism evidence="3 4">
    <name type="scientific">Effusibacillus dendaii</name>
    <dbReference type="NCBI Taxonomy" id="2743772"/>
    <lineage>
        <taxon>Bacteria</taxon>
        <taxon>Bacillati</taxon>
        <taxon>Bacillota</taxon>
        <taxon>Bacilli</taxon>
        <taxon>Bacillales</taxon>
        <taxon>Alicyclobacillaceae</taxon>
        <taxon>Effusibacillus</taxon>
    </lineage>
</organism>
<evidence type="ECO:0000256" key="1">
    <source>
        <dbReference type="ARBA" id="ARBA00011738"/>
    </source>
</evidence>
<evidence type="ECO:0000259" key="2">
    <source>
        <dbReference type="PROSITE" id="PS51502"/>
    </source>
</evidence>
<dbReference type="PANTHER" id="PTHR33178">
    <property type="match status" value="1"/>
</dbReference>
<dbReference type="InterPro" id="IPR044662">
    <property type="entry name" value="HS1/DABB1-like"/>
</dbReference>
<evidence type="ECO:0000313" key="3">
    <source>
        <dbReference type="EMBL" id="BCJ86828.1"/>
    </source>
</evidence>
<dbReference type="Pfam" id="PF07876">
    <property type="entry name" value="Dabb"/>
    <property type="match status" value="1"/>
</dbReference>
<gene>
    <name evidence="3" type="ORF">skT53_18130</name>
</gene>
<accession>A0A7I8D9K0</accession>
<reference evidence="3 4" key="1">
    <citation type="submission" date="2020-08" db="EMBL/GenBank/DDBJ databases">
        <title>Complete Genome Sequence of Effusibacillus dendaii Strain skT53, Isolated from Farmland soil.</title>
        <authorList>
            <person name="Konishi T."/>
            <person name="Kawasaki H."/>
        </authorList>
    </citation>
    <scope>NUCLEOTIDE SEQUENCE [LARGE SCALE GENOMIC DNA]</scope>
    <source>
        <strain evidence="4">skT53</strain>
    </source>
</reference>